<evidence type="ECO:0000256" key="5">
    <source>
        <dbReference type="ARBA" id="ARBA00023065"/>
    </source>
</evidence>
<feature type="transmembrane region" description="Helical" evidence="8">
    <location>
        <begin position="19"/>
        <end position="37"/>
    </location>
</feature>
<keyword evidence="5" id="KW-0406">Ion transport</keyword>
<gene>
    <name evidence="11" type="ORF">ERS852395_01839</name>
    <name evidence="10" type="ORF">ERS852476_01402</name>
    <name evidence="12" type="ORF">ERS852569_02601</name>
</gene>
<dbReference type="PANTHER" id="PTHR11537">
    <property type="entry name" value="VOLTAGE-GATED POTASSIUM CHANNEL"/>
    <property type="match status" value="1"/>
</dbReference>
<keyword evidence="6 8" id="KW-0472">Membrane</keyword>
<feature type="domain" description="Potassium channel" evidence="9">
    <location>
        <begin position="23"/>
        <end position="97"/>
    </location>
</feature>
<comment type="subcellular location">
    <subcellularLocation>
        <location evidence="1">Membrane</location>
        <topology evidence="1">Multi-pass membrane protein</topology>
    </subcellularLocation>
</comment>
<sequence length="137" mass="15604">MKRIKVLGSVLKRTRADKIIIGFIVFIFAIAAVIQLVEPDINRYGDALWYCYAVISTAGFGDVVAVTFIGKMCSVLLTIYSLFVVAIATGVVVNFYTQMVELQRKETLAMFMDQLERLPELSREELENISRKVRQFR</sequence>
<dbReference type="EMBL" id="CYZA01000008">
    <property type="protein sequence ID" value="CUN98084.1"/>
    <property type="molecule type" value="Genomic_DNA"/>
</dbReference>
<evidence type="ECO:0000256" key="8">
    <source>
        <dbReference type="SAM" id="Phobius"/>
    </source>
</evidence>
<protein>
    <submittedName>
        <fullName evidence="10">Ion channel</fullName>
    </submittedName>
</protein>
<dbReference type="SUPFAM" id="SSF81324">
    <property type="entry name" value="Voltage-gated potassium channels"/>
    <property type="match status" value="1"/>
</dbReference>
<dbReference type="PANTHER" id="PTHR11537:SF254">
    <property type="entry name" value="POTASSIUM VOLTAGE-GATED CHANNEL PROTEIN SHAB"/>
    <property type="match status" value="1"/>
</dbReference>
<dbReference type="EMBL" id="CZBP01000022">
    <property type="protein sequence ID" value="CUQ23764.1"/>
    <property type="molecule type" value="Genomic_DNA"/>
</dbReference>
<organism evidence="10 14">
    <name type="scientific">Blautia obeum</name>
    <dbReference type="NCBI Taxonomy" id="40520"/>
    <lineage>
        <taxon>Bacteria</taxon>
        <taxon>Bacillati</taxon>
        <taxon>Bacillota</taxon>
        <taxon>Clostridia</taxon>
        <taxon>Lachnospirales</taxon>
        <taxon>Lachnospiraceae</taxon>
        <taxon>Blautia</taxon>
    </lineage>
</organism>
<dbReference type="InterPro" id="IPR013099">
    <property type="entry name" value="K_chnl_dom"/>
</dbReference>
<evidence type="ECO:0000256" key="2">
    <source>
        <dbReference type="ARBA" id="ARBA00022448"/>
    </source>
</evidence>
<dbReference type="Proteomes" id="UP000095645">
    <property type="component" value="Unassembled WGS sequence"/>
</dbReference>
<reference evidence="13 14" key="1">
    <citation type="submission" date="2015-09" db="EMBL/GenBank/DDBJ databases">
        <authorList>
            <consortium name="Pathogen Informatics"/>
        </authorList>
    </citation>
    <scope>NUCLEOTIDE SEQUENCE [LARGE SCALE GENOMIC DNA]</scope>
    <source>
        <strain evidence="11 13">2789STDY5608838</strain>
        <strain evidence="10 14">2789STDY5834861</strain>
        <strain evidence="12 15">2789STDY5834957</strain>
    </source>
</reference>
<evidence type="ECO:0000313" key="14">
    <source>
        <dbReference type="Proteomes" id="UP000095645"/>
    </source>
</evidence>
<evidence type="ECO:0000313" key="13">
    <source>
        <dbReference type="Proteomes" id="UP000095447"/>
    </source>
</evidence>
<dbReference type="Pfam" id="PF07885">
    <property type="entry name" value="Ion_trans_2"/>
    <property type="match status" value="1"/>
</dbReference>
<dbReference type="GO" id="GO:0005249">
    <property type="term" value="F:voltage-gated potassium channel activity"/>
    <property type="evidence" value="ECO:0007669"/>
    <property type="project" value="InterPro"/>
</dbReference>
<keyword evidence="7" id="KW-0407">Ion channel</keyword>
<evidence type="ECO:0000256" key="4">
    <source>
        <dbReference type="ARBA" id="ARBA00022989"/>
    </source>
</evidence>
<evidence type="ECO:0000256" key="3">
    <source>
        <dbReference type="ARBA" id="ARBA00022692"/>
    </source>
</evidence>
<dbReference type="GO" id="GO:0001508">
    <property type="term" value="P:action potential"/>
    <property type="evidence" value="ECO:0007669"/>
    <property type="project" value="TreeGrafter"/>
</dbReference>
<evidence type="ECO:0000256" key="7">
    <source>
        <dbReference type="ARBA" id="ARBA00023303"/>
    </source>
</evidence>
<feature type="transmembrane region" description="Helical" evidence="8">
    <location>
        <begin position="49"/>
        <end position="69"/>
    </location>
</feature>
<dbReference type="RefSeq" id="WP_008704717.1">
    <property type="nucleotide sequence ID" value="NZ_CYZA01000008.1"/>
</dbReference>
<dbReference type="GO" id="GO:0008076">
    <property type="term" value="C:voltage-gated potassium channel complex"/>
    <property type="evidence" value="ECO:0007669"/>
    <property type="project" value="InterPro"/>
</dbReference>
<dbReference type="Proteomes" id="UP000095762">
    <property type="component" value="Unassembled WGS sequence"/>
</dbReference>
<keyword evidence="2" id="KW-0813">Transport</keyword>
<evidence type="ECO:0000256" key="6">
    <source>
        <dbReference type="ARBA" id="ARBA00023136"/>
    </source>
</evidence>
<dbReference type="Proteomes" id="UP000095447">
    <property type="component" value="Unassembled WGS sequence"/>
</dbReference>
<dbReference type="GeneID" id="75078398"/>
<evidence type="ECO:0000313" key="15">
    <source>
        <dbReference type="Proteomes" id="UP000095762"/>
    </source>
</evidence>
<keyword evidence="4 8" id="KW-1133">Transmembrane helix</keyword>
<dbReference type="InterPro" id="IPR028325">
    <property type="entry name" value="VG_K_chnl"/>
</dbReference>
<evidence type="ECO:0000256" key="1">
    <source>
        <dbReference type="ARBA" id="ARBA00004141"/>
    </source>
</evidence>
<name>A0A174AUB2_9FIRM</name>
<evidence type="ECO:0000313" key="11">
    <source>
        <dbReference type="EMBL" id="CUN98084.1"/>
    </source>
</evidence>
<evidence type="ECO:0000313" key="12">
    <source>
        <dbReference type="EMBL" id="CUQ23764.1"/>
    </source>
</evidence>
<keyword evidence="3 8" id="KW-0812">Transmembrane</keyword>
<evidence type="ECO:0000259" key="9">
    <source>
        <dbReference type="Pfam" id="PF07885"/>
    </source>
</evidence>
<evidence type="ECO:0000313" key="10">
    <source>
        <dbReference type="EMBL" id="CUN91489.1"/>
    </source>
</evidence>
<accession>A0A174AUB2</accession>
<dbReference type="Gene3D" id="1.10.287.70">
    <property type="match status" value="1"/>
</dbReference>
<dbReference type="AlphaFoldDB" id="A0A174AUB2"/>
<proteinExistence type="predicted"/>
<dbReference type="EMBL" id="CYZP01000010">
    <property type="protein sequence ID" value="CUN91489.1"/>
    <property type="molecule type" value="Genomic_DNA"/>
</dbReference>
<feature type="transmembrane region" description="Helical" evidence="8">
    <location>
        <begin position="75"/>
        <end position="96"/>
    </location>
</feature>